<dbReference type="Pfam" id="PF13671">
    <property type="entry name" value="AAA_33"/>
    <property type="match status" value="1"/>
</dbReference>
<dbReference type="SUPFAM" id="SSF52540">
    <property type="entry name" value="P-loop containing nucleoside triphosphate hydrolases"/>
    <property type="match status" value="1"/>
</dbReference>
<organism evidence="1">
    <name type="scientific">marine metagenome</name>
    <dbReference type="NCBI Taxonomy" id="408172"/>
    <lineage>
        <taxon>unclassified sequences</taxon>
        <taxon>metagenomes</taxon>
        <taxon>ecological metagenomes</taxon>
    </lineage>
</organism>
<evidence type="ECO:0008006" key="2">
    <source>
        <dbReference type="Google" id="ProtNLM"/>
    </source>
</evidence>
<name>A0A382FU60_9ZZZZ</name>
<dbReference type="InterPro" id="IPR027417">
    <property type="entry name" value="P-loop_NTPase"/>
</dbReference>
<dbReference type="EMBL" id="UINC01051672">
    <property type="protein sequence ID" value="SVB66105.1"/>
    <property type="molecule type" value="Genomic_DNA"/>
</dbReference>
<sequence length="223" mass="25126">MKPFETYLEEGVHDPGIFKVVFTAGGPGSGKSFIAGRAGLGKFSAFGLKTVNSDNIFEKLLKDAKMEPLPQQIFSPKGQEIRGRAKELTQARQKGWIAGRLGLVVDGTGKDYKKIKQMSDALRALGYTSYMLFVNTSLDVAQQRNMMRARKLDKNEVEIMWKAVQQNMGKFQQYFGRQNFILVDNNSPSQDVLNDLYVQMEKIVKEPVTHRAAVAWMKEQLPS</sequence>
<protein>
    <recommendedName>
        <fullName evidence="2">Zeta toxin domain-containing protein</fullName>
    </recommendedName>
</protein>
<gene>
    <name evidence="1" type="ORF">METZ01_LOCUS218959</name>
</gene>
<dbReference type="AlphaFoldDB" id="A0A382FU60"/>
<evidence type="ECO:0000313" key="1">
    <source>
        <dbReference type="EMBL" id="SVB66105.1"/>
    </source>
</evidence>
<proteinExistence type="predicted"/>
<accession>A0A382FU60</accession>
<dbReference type="Gene3D" id="3.40.50.300">
    <property type="entry name" value="P-loop containing nucleotide triphosphate hydrolases"/>
    <property type="match status" value="1"/>
</dbReference>
<reference evidence="1" key="1">
    <citation type="submission" date="2018-05" db="EMBL/GenBank/DDBJ databases">
        <authorList>
            <person name="Lanie J.A."/>
            <person name="Ng W.-L."/>
            <person name="Kazmierczak K.M."/>
            <person name="Andrzejewski T.M."/>
            <person name="Davidsen T.M."/>
            <person name="Wayne K.J."/>
            <person name="Tettelin H."/>
            <person name="Glass J.I."/>
            <person name="Rusch D."/>
            <person name="Podicherti R."/>
            <person name="Tsui H.-C.T."/>
            <person name="Winkler M.E."/>
        </authorList>
    </citation>
    <scope>NUCLEOTIDE SEQUENCE</scope>
</reference>